<keyword evidence="2" id="KW-0539">Nucleus</keyword>
<dbReference type="Proteomes" id="UP001150907">
    <property type="component" value="Unassembled WGS sequence"/>
</dbReference>
<evidence type="ECO:0000256" key="2">
    <source>
        <dbReference type="ARBA" id="ARBA00023242"/>
    </source>
</evidence>
<dbReference type="PANTHER" id="PTHR47787">
    <property type="entry name" value="CENTROMERE-BINDING PROTEIN 1"/>
    <property type="match status" value="1"/>
</dbReference>
<evidence type="ECO:0000256" key="4">
    <source>
        <dbReference type="SAM" id="MobiDB-lite"/>
    </source>
</evidence>
<evidence type="ECO:0000256" key="3">
    <source>
        <dbReference type="SAM" id="Coils"/>
    </source>
</evidence>
<feature type="region of interest" description="Disordered" evidence="4">
    <location>
        <begin position="221"/>
        <end position="302"/>
    </location>
</feature>
<dbReference type="SMART" id="SM00353">
    <property type="entry name" value="HLH"/>
    <property type="match status" value="1"/>
</dbReference>
<gene>
    <name evidence="6" type="primary">CBF1</name>
    <name evidence="6" type="ORF">H4R26_004945</name>
</gene>
<sequence>MNEASPNSNSSVLLTVEERGPSTRSSLYTSIAPRNATTSSGASAATAASGLAQIAPAAESRADGTSMVGGSPSLSNDRSGSGASGSGGAAAAAANKRRGAATAATGSANSEGSAEPGSDEWLRLRRLAHKEVEQRRRDVINNGIDRLAELVPGAERHRGRIVNQAVDYIHRLKEAEAQNIEKWTIEKLLADQVISGLTNQLEQAKKEIKKLKRKIKTLTGANGDDAQMTDSPVDDDEDEADEAQAADESMASAVAAAAAAIASDAAATGQKAADDDEQEEEETAAVAADSKPKSKPTKRRKR</sequence>
<keyword evidence="1" id="KW-0238">DNA-binding</keyword>
<dbReference type="CDD" id="cd11398">
    <property type="entry name" value="bHLHzip_scCBP1"/>
    <property type="match status" value="1"/>
</dbReference>
<dbReference type="InterPro" id="IPR011598">
    <property type="entry name" value="bHLH_dom"/>
</dbReference>
<evidence type="ECO:0000313" key="6">
    <source>
        <dbReference type="EMBL" id="KAJ1999716.1"/>
    </source>
</evidence>
<dbReference type="PANTHER" id="PTHR47787:SF1">
    <property type="entry name" value="CENTROMERE-BINDING PROTEIN 1"/>
    <property type="match status" value="1"/>
</dbReference>
<keyword evidence="7" id="KW-1185">Reference proteome</keyword>
<comment type="caution">
    <text evidence="6">The sequence shown here is derived from an EMBL/GenBank/DDBJ whole genome shotgun (WGS) entry which is preliminary data.</text>
</comment>
<feature type="compositionally biased region" description="Basic residues" evidence="4">
    <location>
        <begin position="293"/>
        <end position="302"/>
    </location>
</feature>
<name>A0A9W8EHN8_9FUNG</name>
<feature type="coiled-coil region" evidence="3">
    <location>
        <begin position="194"/>
        <end position="221"/>
    </location>
</feature>
<dbReference type="InterPro" id="IPR036638">
    <property type="entry name" value="HLH_DNA-bd_sf"/>
</dbReference>
<dbReference type="GO" id="GO:0046983">
    <property type="term" value="F:protein dimerization activity"/>
    <property type="evidence" value="ECO:0007669"/>
    <property type="project" value="InterPro"/>
</dbReference>
<feature type="compositionally biased region" description="Polar residues" evidence="4">
    <location>
        <begin position="1"/>
        <end position="13"/>
    </location>
</feature>
<evidence type="ECO:0000256" key="1">
    <source>
        <dbReference type="ARBA" id="ARBA00023125"/>
    </source>
</evidence>
<feature type="region of interest" description="Disordered" evidence="4">
    <location>
        <begin position="1"/>
        <end position="90"/>
    </location>
</feature>
<feature type="domain" description="BHLH" evidence="5">
    <location>
        <begin position="124"/>
        <end position="182"/>
    </location>
</feature>
<dbReference type="PROSITE" id="PS50888">
    <property type="entry name" value="BHLH"/>
    <property type="match status" value="1"/>
</dbReference>
<accession>A0A9W8EHN8</accession>
<feature type="compositionally biased region" description="Low complexity" evidence="4">
    <location>
        <begin position="246"/>
        <end position="267"/>
    </location>
</feature>
<evidence type="ECO:0000259" key="5">
    <source>
        <dbReference type="PROSITE" id="PS50888"/>
    </source>
</evidence>
<proteinExistence type="predicted"/>
<feature type="compositionally biased region" description="Low complexity" evidence="4">
    <location>
        <begin position="36"/>
        <end position="50"/>
    </location>
</feature>
<dbReference type="GO" id="GO:0003677">
    <property type="term" value="F:DNA binding"/>
    <property type="evidence" value="ECO:0007669"/>
    <property type="project" value="UniProtKB-KW"/>
</dbReference>
<organism evidence="6 7">
    <name type="scientific">Coemansia thaxteri</name>
    <dbReference type="NCBI Taxonomy" id="2663907"/>
    <lineage>
        <taxon>Eukaryota</taxon>
        <taxon>Fungi</taxon>
        <taxon>Fungi incertae sedis</taxon>
        <taxon>Zoopagomycota</taxon>
        <taxon>Kickxellomycotina</taxon>
        <taxon>Kickxellomycetes</taxon>
        <taxon>Kickxellales</taxon>
        <taxon>Kickxellaceae</taxon>
        <taxon>Coemansia</taxon>
    </lineage>
</organism>
<keyword evidence="3" id="KW-0175">Coiled coil</keyword>
<dbReference type="Pfam" id="PF00010">
    <property type="entry name" value="HLH"/>
    <property type="match status" value="1"/>
</dbReference>
<dbReference type="Gene3D" id="4.10.280.10">
    <property type="entry name" value="Helix-loop-helix DNA-binding domain"/>
    <property type="match status" value="1"/>
</dbReference>
<dbReference type="SUPFAM" id="SSF47459">
    <property type="entry name" value="HLH, helix-loop-helix DNA-binding domain"/>
    <property type="match status" value="1"/>
</dbReference>
<feature type="compositionally biased region" description="Acidic residues" evidence="4">
    <location>
        <begin position="232"/>
        <end position="245"/>
    </location>
</feature>
<protein>
    <submittedName>
        <fullName evidence="6">Basic helix-loop-helix protein</fullName>
    </submittedName>
</protein>
<dbReference type="GO" id="GO:0003700">
    <property type="term" value="F:DNA-binding transcription factor activity"/>
    <property type="evidence" value="ECO:0007669"/>
    <property type="project" value="InterPro"/>
</dbReference>
<reference evidence="6" key="1">
    <citation type="submission" date="2022-07" db="EMBL/GenBank/DDBJ databases">
        <title>Phylogenomic reconstructions and comparative analyses of Kickxellomycotina fungi.</title>
        <authorList>
            <person name="Reynolds N.K."/>
            <person name="Stajich J.E."/>
            <person name="Barry K."/>
            <person name="Grigoriev I.V."/>
            <person name="Crous P."/>
            <person name="Smith M.E."/>
        </authorList>
    </citation>
    <scope>NUCLEOTIDE SEQUENCE</scope>
    <source>
        <strain evidence="6">IMI 214461</strain>
    </source>
</reference>
<dbReference type="AlphaFoldDB" id="A0A9W8EHN8"/>
<dbReference type="OrthoDB" id="71302at2759"/>
<feature type="compositionally biased region" description="Acidic residues" evidence="4">
    <location>
        <begin position="274"/>
        <end position="283"/>
    </location>
</feature>
<dbReference type="GO" id="GO:0005634">
    <property type="term" value="C:nucleus"/>
    <property type="evidence" value="ECO:0007669"/>
    <property type="project" value="TreeGrafter"/>
</dbReference>
<dbReference type="EMBL" id="JANBQF010000655">
    <property type="protein sequence ID" value="KAJ1999716.1"/>
    <property type="molecule type" value="Genomic_DNA"/>
</dbReference>
<evidence type="ECO:0000313" key="7">
    <source>
        <dbReference type="Proteomes" id="UP001150907"/>
    </source>
</evidence>
<dbReference type="InterPro" id="IPR047206">
    <property type="entry name" value="bHLHzip_scCBP1-like"/>
</dbReference>